<dbReference type="AlphaFoldDB" id="A0A9P5CYB1"/>
<comment type="caution">
    <text evidence="1">The sequence shown here is derived from an EMBL/GenBank/DDBJ whole genome shotgun (WGS) entry which is preliminary data.</text>
</comment>
<proteinExistence type="predicted"/>
<accession>A0A9P5CYB1</accession>
<reference evidence="1" key="1">
    <citation type="submission" date="2020-03" db="EMBL/GenBank/DDBJ databases">
        <title>Whole Genome Sequence of Trichophyton interdigitale from India.</title>
        <authorList>
            <person name="Kumar P."/>
        </authorList>
    </citation>
    <scope>NUCLEOTIDE SEQUENCE</scope>
    <source>
        <strain evidence="1">UCMS-IGIB-CI14</strain>
    </source>
</reference>
<dbReference type="EMBL" id="JAAQVJ010000001">
    <property type="protein sequence ID" value="KAF3901286.1"/>
    <property type="molecule type" value="Genomic_DNA"/>
</dbReference>
<protein>
    <submittedName>
        <fullName evidence="1">Uncharacterized protein</fullName>
    </submittedName>
</protein>
<evidence type="ECO:0000313" key="2">
    <source>
        <dbReference type="Proteomes" id="UP000749309"/>
    </source>
</evidence>
<organism evidence="1 2">
    <name type="scientific">Trichophyton interdigitale</name>
    <dbReference type="NCBI Taxonomy" id="101480"/>
    <lineage>
        <taxon>Eukaryota</taxon>
        <taxon>Fungi</taxon>
        <taxon>Dikarya</taxon>
        <taxon>Ascomycota</taxon>
        <taxon>Pezizomycotina</taxon>
        <taxon>Eurotiomycetes</taxon>
        <taxon>Eurotiomycetidae</taxon>
        <taxon>Onygenales</taxon>
        <taxon>Arthrodermataceae</taxon>
        <taxon>Trichophyton</taxon>
    </lineage>
</organism>
<name>A0A9P5CYB1_9EURO</name>
<sequence length="95" mass="10175">MVSLTAACKTNHAVVLPGLLAAGYANQADGGVSVSITYEEDVEFVGPDKEPLKLITEDGELRYGNSVIHHLGIISLLSKLAIKIRYPNGLQGLWI</sequence>
<evidence type="ECO:0000313" key="1">
    <source>
        <dbReference type="EMBL" id="KAF3901286.1"/>
    </source>
</evidence>
<gene>
    <name evidence="1" type="ORF">GY632_0013</name>
</gene>
<dbReference type="Proteomes" id="UP000749309">
    <property type="component" value="Unassembled WGS sequence"/>
</dbReference>